<sequence>SLLDLEPDAAIEALVNRYNALVQKLKIELKRRSATGAAATAKRKAETEELLRPHLEELKEVENLSEARFAGRSIGTGKTRCYLIAVIKEHGVVEDRWYRAKGKQFLLVPDSKLPKPRKRKKKANLTAPDSGNV</sequence>
<evidence type="ECO:0000256" key="1">
    <source>
        <dbReference type="SAM" id="MobiDB-lite"/>
    </source>
</evidence>
<name>A0A2U1F7Y6_9PORP</name>
<dbReference type="AlphaFoldDB" id="A0A2U1F7Y6"/>
<feature type="region of interest" description="Disordered" evidence="1">
    <location>
        <begin position="110"/>
        <end position="133"/>
    </location>
</feature>
<proteinExistence type="predicted"/>
<dbReference type="EMBL" id="QEKY01000014">
    <property type="protein sequence ID" value="PVZ08303.1"/>
    <property type="molecule type" value="Genomic_DNA"/>
</dbReference>
<feature type="non-terminal residue" evidence="2">
    <location>
        <position position="1"/>
    </location>
</feature>
<protein>
    <submittedName>
        <fullName evidence="2">Uncharacterized protein</fullName>
    </submittedName>
</protein>
<dbReference type="Proteomes" id="UP000245462">
    <property type="component" value="Unassembled WGS sequence"/>
</dbReference>
<feature type="compositionally biased region" description="Basic residues" evidence="1">
    <location>
        <begin position="114"/>
        <end position="123"/>
    </location>
</feature>
<reference evidence="2 3" key="1">
    <citation type="submission" date="2018-04" db="EMBL/GenBank/DDBJ databases">
        <title>Genomic Encyclopedia of Type Strains, Phase IV (KMG-IV): sequencing the most valuable type-strain genomes for metagenomic binning, comparative biology and taxonomic classification.</title>
        <authorList>
            <person name="Goeker M."/>
        </authorList>
    </citation>
    <scope>NUCLEOTIDE SEQUENCE [LARGE SCALE GENOMIC DNA]</scope>
    <source>
        <strain evidence="2 3">DSM 28520</strain>
    </source>
</reference>
<gene>
    <name evidence="2" type="ORF">C7382_1141</name>
</gene>
<organism evidence="2 3">
    <name type="scientific">Porphyromonas loveana</name>
    <dbReference type="NCBI Taxonomy" id="1884669"/>
    <lineage>
        <taxon>Bacteria</taxon>
        <taxon>Pseudomonadati</taxon>
        <taxon>Bacteroidota</taxon>
        <taxon>Bacteroidia</taxon>
        <taxon>Bacteroidales</taxon>
        <taxon>Porphyromonadaceae</taxon>
        <taxon>Porphyromonas</taxon>
    </lineage>
</organism>
<keyword evidence="3" id="KW-1185">Reference proteome</keyword>
<evidence type="ECO:0000313" key="2">
    <source>
        <dbReference type="EMBL" id="PVZ08303.1"/>
    </source>
</evidence>
<comment type="caution">
    <text evidence="2">The sequence shown here is derived from an EMBL/GenBank/DDBJ whole genome shotgun (WGS) entry which is preliminary data.</text>
</comment>
<accession>A0A2U1F7Y6</accession>
<evidence type="ECO:0000313" key="3">
    <source>
        <dbReference type="Proteomes" id="UP000245462"/>
    </source>
</evidence>